<dbReference type="Pfam" id="PF01814">
    <property type="entry name" value="Hemerythrin"/>
    <property type="match status" value="1"/>
</dbReference>
<feature type="domain" description="Hemerythrin-like" evidence="4">
    <location>
        <begin position="11"/>
        <end position="147"/>
    </location>
</feature>
<dbReference type="Gene3D" id="1.20.120.50">
    <property type="entry name" value="Hemerythrin-like"/>
    <property type="match status" value="1"/>
</dbReference>
<organism evidence="5 6">
    <name type="scientific">Azonexus hydrophilus</name>
    <dbReference type="NCBI Taxonomy" id="418702"/>
    <lineage>
        <taxon>Bacteria</taxon>
        <taxon>Pseudomonadati</taxon>
        <taxon>Pseudomonadota</taxon>
        <taxon>Betaproteobacteria</taxon>
        <taxon>Rhodocyclales</taxon>
        <taxon>Azonexaceae</taxon>
        <taxon>Azonexus</taxon>
    </lineage>
</organism>
<evidence type="ECO:0000256" key="2">
    <source>
        <dbReference type="ARBA" id="ARBA00022723"/>
    </source>
</evidence>
<evidence type="ECO:0000256" key="1">
    <source>
        <dbReference type="ARBA" id="ARBA00010587"/>
    </source>
</evidence>
<dbReference type="RefSeq" id="WP_341744468.1">
    <property type="nucleotide sequence ID" value="NZ_CP151406.1"/>
</dbReference>
<sequence>MTDLPPALETGNYLIDDEHRLLLGIMGNLRRVCVDPASLDSCRGCDHQRQNACEKEVVSQLGDLFAFILEHFSTEERIMRDALMSMTDKALCDAHIEDHAAIAQKVQEIVSRLDSEQTVRRIRELDTLLRRWVDNHIGLHDLMLVRWLNNEQGLVKAGQPG</sequence>
<evidence type="ECO:0000256" key="3">
    <source>
        <dbReference type="ARBA" id="ARBA00023004"/>
    </source>
</evidence>
<dbReference type="InterPro" id="IPR012312">
    <property type="entry name" value="Hemerythrin-like"/>
</dbReference>
<dbReference type="NCBIfam" id="TIGR02481">
    <property type="entry name" value="hemeryth_dom"/>
    <property type="match status" value="1"/>
</dbReference>
<dbReference type="InterPro" id="IPR035938">
    <property type="entry name" value="Hemerythrin-like_sf"/>
</dbReference>
<accession>A0ABZ2XK79</accession>
<keyword evidence="3" id="KW-0408">Iron</keyword>
<evidence type="ECO:0000313" key="6">
    <source>
        <dbReference type="Proteomes" id="UP001479520"/>
    </source>
</evidence>
<dbReference type="EMBL" id="CP151406">
    <property type="protein sequence ID" value="WZJ23021.1"/>
    <property type="molecule type" value="Genomic_DNA"/>
</dbReference>
<dbReference type="Proteomes" id="UP001479520">
    <property type="component" value="Chromosome"/>
</dbReference>
<keyword evidence="2" id="KW-0479">Metal-binding</keyword>
<gene>
    <name evidence="5" type="ORF">AADV58_07700</name>
</gene>
<comment type="similarity">
    <text evidence="1">Belongs to the hemerythrin family.</text>
</comment>
<reference evidence="5 6" key="1">
    <citation type="submission" date="2024-04" db="EMBL/GenBank/DDBJ databases">
        <title>Dissimilatory iodate-reducing microorganisms contribute to the enrichment of iodine in groundwater.</title>
        <authorList>
            <person name="Jiang Z."/>
        </authorList>
    </citation>
    <scope>NUCLEOTIDE SEQUENCE [LARGE SCALE GENOMIC DNA]</scope>
    <source>
        <strain evidence="5 6">NCP973</strain>
    </source>
</reference>
<dbReference type="InterPro" id="IPR012827">
    <property type="entry name" value="Hemerythrin_metal-bd"/>
</dbReference>
<dbReference type="SUPFAM" id="SSF47188">
    <property type="entry name" value="Hemerythrin-like"/>
    <property type="match status" value="1"/>
</dbReference>
<evidence type="ECO:0000259" key="4">
    <source>
        <dbReference type="Pfam" id="PF01814"/>
    </source>
</evidence>
<proteinExistence type="inferred from homology"/>
<protein>
    <submittedName>
        <fullName evidence="5">Hemerythrin family protein</fullName>
    </submittedName>
</protein>
<evidence type="ECO:0000313" key="5">
    <source>
        <dbReference type="EMBL" id="WZJ23021.1"/>
    </source>
</evidence>
<name>A0ABZ2XK79_9RHOO</name>
<dbReference type="CDD" id="cd12107">
    <property type="entry name" value="Hemerythrin"/>
    <property type="match status" value="1"/>
</dbReference>
<keyword evidence="6" id="KW-1185">Reference proteome</keyword>